<dbReference type="PANTHER" id="PTHR41339:SF1">
    <property type="entry name" value="SECRETED PROTEIN"/>
    <property type="match status" value="1"/>
</dbReference>
<comment type="caution">
    <text evidence="2">The sequence shown here is derived from an EMBL/GenBank/DDBJ whole genome shotgun (WGS) entry which is preliminary data.</text>
</comment>
<feature type="chain" id="PRO_5026924025" evidence="1">
    <location>
        <begin position="21"/>
        <end position="458"/>
    </location>
</feature>
<keyword evidence="1" id="KW-0732">Signal</keyword>
<dbReference type="EMBL" id="JAALLT010000002">
    <property type="protein sequence ID" value="NGP75991.1"/>
    <property type="molecule type" value="Genomic_DNA"/>
</dbReference>
<evidence type="ECO:0000313" key="2">
    <source>
        <dbReference type="EMBL" id="NGP75991.1"/>
    </source>
</evidence>
<proteinExistence type="predicted"/>
<evidence type="ECO:0000313" key="3">
    <source>
        <dbReference type="Proteomes" id="UP000473278"/>
    </source>
</evidence>
<dbReference type="AlphaFoldDB" id="A0A6M1SL01"/>
<reference evidence="2 3" key="1">
    <citation type="submission" date="2020-02" db="EMBL/GenBank/DDBJ databases">
        <title>Balneolaceae bacterium YR4-1, complete genome.</title>
        <authorList>
            <person name="Li Y."/>
            <person name="Wu S."/>
        </authorList>
    </citation>
    <scope>NUCLEOTIDE SEQUENCE [LARGE SCALE GENOMIC DNA]</scope>
    <source>
        <strain evidence="2 3">YR4-1</strain>
    </source>
</reference>
<sequence length="458" mass="48917">MKTTITKFAGIIILALLVVAGCSDDNNPVDPIEPNPGPEIPEVYESLPGTIIAEDQTWGDTTLAGPHFILPGVTLTIEEGAEVEFEFHNGSAENVGTLVFLPADNENFSEARPSAKINAVGTVDNPIVFTSAKDDAQKARNDWGGIILIGDAPNNIPGGTGEVEGLPSAVTYGGENDSDDSGTIRYVRIEYTGFSIAEGSEIQGLSLYSVGSGTTIEYLNIFECSDDGVELFGGNVDLKYVVVSGADDDSFDYDQGWQGRGQFWLAVQRDNADNGFENDGCDDLTDCSGGNGPTEPTIFNVTVYGPGDGGSPEKNNFGQRLREDLRGSYNNIIISNFDGAPFVLEGGDAGEEGDPTYNNYPDQLELNSYIVWNNGAFQDKSTAGGDATEPDATRYANSYTQADPLFNDAAGNDFTLQTGSPARSGATAQPNDDFFEQADYVGAFLDTDWTDGWARIMK</sequence>
<name>A0A6M1SL01_9BACT</name>
<keyword evidence="3" id="KW-1185">Reference proteome</keyword>
<gene>
    <name evidence="2" type="ORF">G3570_05080</name>
</gene>
<feature type="signal peptide" evidence="1">
    <location>
        <begin position="1"/>
        <end position="20"/>
    </location>
</feature>
<dbReference type="RefSeq" id="WP_165139954.1">
    <property type="nucleotide sequence ID" value="NZ_JAALLT010000002.1"/>
</dbReference>
<dbReference type="InterPro" id="IPR011050">
    <property type="entry name" value="Pectin_lyase_fold/virulence"/>
</dbReference>
<protein>
    <submittedName>
        <fullName evidence="2">Uncharacterized protein</fullName>
    </submittedName>
</protein>
<dbReference type="PANTHER" id="PTHR41339">
    <property type="entry name" value="LIPL48"/>
    <property type="match status" value="1"/>
</dbReference>
<evidence type="ECO:0000256" key="1">
    <source>
        <dbReference type="SAM" id="SignalP"/>
    </source>
</evidence>
<dbReference type="SUPFAM" id="SSF51126">
    <property type="entry name" value="Pectin lyase-like"/>
    <property type="match status" value="1"/>
</dbReference>
<dbReference type="Proteomes" id="UP000473278">
    <property type="component" value="Unassembled WGS sequence"/>
</dbReference>
<dbReference type="PROSITE" id="PS51257">
    <property type="entry name" value="PROKAR_LIPOPROTEIN"/>
    <property type="match status" value="1"/>
</dbReference>
<accession>A0A6M1SL01</accession>
<organism evidence="2 3">
    <name type="scientific">Halalkalibaculum roseum</name>
    <dbReference type="NCBI Taxonomy" id="2709311"/>
    <lineage>
        <taxon>Bacteria</taxon>
        <taxon>Pseudomonadati</taxon>
        <taxon>Balneolota</taxon>
        <taxon>Balneolia</taxon>
        <taxon>Balneolales</taxon>
        <taxon>Balneolaceae</taxon>
        <taxon>Halalkalibaculum</taxon>
    </lineage>
</organism>